<dbReference type="Proteomes" id="UP000774804">
    <property type="component" value="Unassembled WGS sequence"/>
</dbReference>
<dbReference type="VEuPathDB" id="FungiDB:PC110_g11406"/>
<accession>A0A329S5Z7</accession>
<evidence type="ECO:0000313" key="13">
    <source>
        <dbReference type="EMBL" id="KAG6954557.1"/>
    </source>
</evidence>
<dbReference type="SUPFAM" id="SSF103481">
    <property type="entry name" value="Multidrug resistance efflux transporter EmrE"/>
    <property type="match status" value="1"/>
</dbReference>
<evidence type="ECO:0000256" key="2">
    <source>
        <dbReference type="ARBA" id="ARBA00022692"/>
    </source>
</evidence>
<dbReference type="Proteomes" id="UP000251314">
    <property type="component" value="Unassembled WGS sequence"/>
</dbReference>
<dbReference type="Proteomes" id="UP000760860">
    <property type="component" value="Unassembled WGS sequence"/>
</dbReference>
<dbReference type="EMBL" id="RCMI01000138">
    <property type="protein sequence ID" value="KAG2930920.1"/>
    <property type="molecule type" value="Genomic_DNA"/>
</dbReference>
<evidence type="ECO:0000256" key="6">
    <source>
        <dbReference type="SAM" id="Phobius"/>
    </source>
</evidence>
<feature type="compositionally biased region" description="Polar residues" evidence="5">
    <location>
        <begin position="348"/>
        <end position="368"/>
    </location>
</feature>
<evidence type="ECO:0000256" key="7">
    <source>
        <dbReference type="SAM" id="SignalP"/>
    </source>
</evidence>
<feature type="signal peptide" evidence="7">
    <location>
        <begin position="1"/>
        <end position="20"/>
    </location>
</feature>
<name>A0A329S5Z7_9STRA</name>
<evidence type="ECO:0000256" key="3">
    <source>
        <dbReference type="ARBA" id="ARBA00022989"/>
    </source>
</evidence>
<dbReference type="AlphaFoldDB" id="A0A329S5Z7"/>
<dbReference type="Proteomes" id="UP000735874">
    <property type="component" value="Unassembled WGS sequence"/>
</dbReference>
<feature type="transmembrane region" description="Helical" evidence="6">
    <location>
        <begin position="231"/>
        <end position="253"/>
    </location>
</feature>
<reference evidence="14 15" key="1">
    <citation type="submission" date="2018-01" db="EMBL/GenBank/DDBJ databases">
        <title>Draft genome of the strawberry crown rot pathogen Phytophthora cactorum.</title>
        <authorList>
            <person name="Armitage A.D."/>
            <person name="Lysoe E."/>
            <person name="Nellist C.F."/>
            <person name="Harrison R.J."/>
            <person name="Brurberg M.B."/>
        </authorList>
    </citation>
    <scope>NUCLEOTIDE SEQUENCE [LARGE SCALE GENOMIC DNA]</scope>
    <source>
        <strain evidence="14 15">10300</strain>
    </source>
</reference>
<reference evidence="8" key="2">
    <citation type="submission" date="2018-10" db="EMBL/GenBank/DDBJ databases">
        <title>Effector identification in a new, highly contiguous assembly of the strawberry crown rot pathogen Phytophthora cactorum.</title>
        <authorList>
            <person name="Armitage A.D."/>
            <person name="Nellist C.F."/>
            <person name="Bates H."/>
            <person name="Vickerstaff R.J."/>
            <person name="Harrison R.J."/>
        </authorList>
    </citation>
    <scope>NUCLEOTIDE SEQUENCE</scope>
    <source>
        <strain evidence="8">15-7</strain>
        <strain evidence="9">4032</strain>
        <strain evidence="10">4040</strain>
        <strain evidence="11">P415</strain>
        <strain evidence="12">P421</strain>
    </source>
</reference>
<dbReference type="InterPro" id="IPR007271">
    <property type="entry name" value="Nuc_sug_transpt"/>
</dbReference>
<evidence type="ECO:0008006" key="16">
    <source>
        <dbReference type="Google" id="ProtNLM"/>
    </source>
</evidence>
<dbReference type="EMBL" id="RCMG01000264">
    <property type="protein sequence ID" value="KAG2858104.1"/>
    <property type="molecule type" value="Genomic_DNA"/>
</dbReference>
<reference evidence="13" key="3">
    <citation type="submission" date="2021-01" db="EMBL/GenBank/DDBJ databases">
        <title>Phytophthora aleatoria, a newly-described species from Pinus radiata is distinct from Phytophthora cactorum isolates based on comparative genomics.</title>
        <authorList>
            <person name="Mcdougal R."/>
            <person name="Panda P."/>
            <person name="Williams N."/>
            <person name="Studholme D.J."/>
        </authorList>
    </citation>
    <scope>NUCLEOTIDE SEQUENCE</scope>
    <source>
        <strain evidence="13">NZFS 3830</strain>
    </source>
</reference>
<evidence type="ECO:0000313" key="12">
    <source>
        <dbReference type="EMBL" id="KAG3224055.1"/>
    </source>
</evidence>
<evidence type="ECO:0000256" key="1">
    <source>
        <dbReference type="ARBA" id="ARBA00004141"/>
    </source>
</evidence>
<sequence>MELGRMLALMLVAAAFLCSGNLCIIASKVDGLVPYSSVTVTFLIEVFKLSAMLAAIVVTDTTIPDHLQLQKSFYYAVPALLNALESNLNYVVLRYLDAATVSVLWNLKILLTAVLFRYVLKHPLSELHKMAIVLLILGVLTSQSDRFRVIDNNSSKDDSQNVALGLSLALVGVTLSSCASVFAEWTLKRQSDCPFLWQSVQMYGFGVLFNALGLVLVDGKVLLSEGLFHGYSGWTVVVLVVNSIGGIFMACILKYLDNIACVYSHSMAMMFTTLLSMIFFAFSPSLEFACGLGILVISMYLYHHPLAQVVTEKETSPVSDTSSENDESLADIATSLQLKKLNEYKEVQSGTRDQYGSPESSCNNAAEA</sequence>
<feature type="transmembrane region" description="Helical" evidence="6">
    <location>
        <begin position="286"/>
        <end position="303"/>
    </location>
</feature>
<dbReference type="GO" id="GO:0000139">
    <property type="term" value="C:Golgi membrane"/>
    <property type="evidence" value="ECO:0007669"/>
    <property type="project" value="InterPro"/>
</dbReference>
<gene>
    <name evidence="13" type="ORF">JG687_00011747</name>
    <name evidence="14" type="ORF">PC110_g11406</name>
    <name evidence="8" type="ORF">PC113_g10101</name>
    <name evidence="9" type="ORF">PC115_g6276</name>
    <name evidence="10" type="ORF">PC117_g10471</name>
    <name evidence="11" type="ORF">PC118_g9438</name>
    <name evidence="12" type="ORF">PC129_g5274</name>
</gene>
<evidence type="ECO:0000256" key="5">
    <source>
        <dbReference type="SAM" id="MobiDB-lite"/>
    </source>
</evidence>
<dbReference type="EMBL" id="JAENGZ010000737">
    <property type="protein sequence ID" value="KAG6954557.1"/>
    <property type="molecule type" value="Genomic_DNA"/>
</dbReference>
<evidence type="ECO:0000256" key="4">
    <source>
        <dbReference type="ARBA" id="ARBA00023136"/>
    </source>
</evidence>
<dbReference type="PANTHER" id="PTHR10231">
    <property type="entry name" value="NUCLEOTIDE-SUGAR TRANSMEMBRANE TRANSPORTER"/>
    <property type="match status" value="1"/>
</dbReference>
<proteinExistence type="predicted"/>
<dbReference type="Proteomes" id="UP000736787">
    <property type="component" value="Unassembled WGS sequence"/>
</dbReference>
<dbReference type="GO" id="GO:0015165">
    <property type="term" value="F:pyrimidine nucleotide-sugar transmembrane transporter activity"/>
    <property type="evidence" value="ECO:0007669"/>
    <property type="project" value="InterPro"/>
</dbReference>
<dbReference type="Proteomes" id="UP000697107">
    <property type="component" value="Unassembled WGS sequence"/>
</dbReference>
<dbReference type="EMBL" id="RCMV01000124">
    <property type="protein sequence ID" value="KAG3224055.1"/>
    <property type="molecule type" value="Genomic_DNA"/>
</dbReference>
<dbReference type="EMBL" id="RCMK01000255">
    <property type="protein sequence ID" value="KAG2940681.1"/>
    <property type="molecule type" value="Genomic_DNA"/>
</dbReference>
<evidence type="ECO:0000313" key="8">
    <source>
        <dbReference type="EMBL" id="KAG2858104.1"/>
    </source>
</evidence>
<feature type="transmembrane region" description="Helical" evidence="6">
    <location>
        <begin position="98"/>
        <end position="120"/>
    </location>
</feature>
<dbReference type="PIRSF" id="PIRSF005799">
    <property type="entry name" value="UDP-gal_transpt"/>
    <property type="match status" value="1"/>
</dbReference>
<keyword evidence="2 6" id="KW-0812">Transmembrane</keyword>
<evidence type="ECO:0000313" key="9">
    <source>
        <dbReference type="EMBL" id="KAG2930920.1"/>
    </source>
</evidence>
<keyword evidence="3 6" id="KW-1133">Transmembrane helix</keyword>
<keyword evidence="15" id="KW-1185">Reference proteome</keyword>
<dbReference type="EMBL" id="MJFZ01000285">
    <property type="protein sequence ID" value="RAW32257.1"/>
    <property type="molecule type" value="Genomic_DNA"/>
</dbReference>
<comment type="subcellular location">
    <subcellularLocation>
        <location evidence="1">Membrane</location>
        <topology evidence="1">Multi-pass membrane protein</topology>
    </subcellularLocation>
</comment>
<organism evidence="14 15">
    <name type="scientific">Phytophthora cactorum</name>
    <dbReference type="NCBI Taxonomy" id="29920"/>
    <lineage>
        <taxon>Eukaryota</taxon>
        <taxon>Sar</taxon>
        <taxon>Stramenopiles</taxon>
        <taxon>Oomycota</taxon>
        <taxon>Peronosporomycetes</taxon>
        <taxon>Peronosporales</taxon>
        <taxon>Peronosporaceae</taxon>
        <taxon>Phytophthora</taxon>
    </lineage>
</organism>
<keyword evidence="4 6" id="KW-0472">Membrane</keyword>
<dbReference type="Pfam" id="PF04142">
    <property type="entry name" value="Nuc_sug_transp"/>
    <property type="match status" value="1"/>
</dbReference>
<feature type="chain" id="PRO_5039985728" description="Nucleotide-sugar transporter" evidence="7">
    <location>
        <begin position="21"/>
        <end position="368"/>
    </location>
</feature>
<evidence type="ECO:0000313" key="10">
    <source>
        <dbReference type="EMBL" id="KAG2940681.1"/>
    </source>
</evidence>
<feature type="transmembrane region" description="Helical" evidence="6">
    <location>
        <begin position="42"/>
        <end position="61"/>
    </location>
</feature>
<evidence type="ECO:0000313" key="11">
    <source>
        <dbReference type="EMBL" id="KAG2983420.1"/>
    </source>
</evidence>
<protein>
    <recommendedName>
        <fullName evidence="16">Nucleotide-sugar transporter</fullName>
    </recommendedName>
</protein>
<dbReference type="OrthoDB" id="408493at2759"/>
<dbReference type="EMBL" id="RCML01000258">
    <property type="protein sequence ID" value="KAG2983420.1"/>
    <property type="molecule type" value="Genomic_DNA"/>
</dbReference>
<dbReference type="Proteomes" id="UP000688947">
    <property type="component" value="Unassembled WGS sequence"/>
</dbReference>
<evidence type="ECO:0000313" key="15">
    <source>
        <dbReference type="Proteomes" id="UP000251314"/>
    </source>
</evidence>
<dbReference type="InterPro" id="IPR037185">
    <property type="entry name" value="EmrE-like"/>
</dbReference>
<dbReference type="NCBIfam" id="TIGR00803">
    <property type="entry name" value="nst"/>
    <property type="match status" value="1"/>
</dbReference>
<comment type="caution">
    <text evidence="14">The sequence shown here is derived from an EMBL/GenBank/DDBJ whole genome shotgun (WGS) entry which is preliminary data.</text>
</comment>
<feature type="region of interest" description="Disordered" evidence="5">
    <location>
        <begin position="346"/>
        <end position="368"/>
    </location>
</feature>
<feature type="transmembrane region" description="Helical" evidence="6">
    <location>
        <begin position="195"/>
        <end position="216"/>
    </location>
</feature>
<feature type="transmembrane region" description="Helical" evidence="6">
    <location>
        <begin position="163"/>
        <end position="183"/>
    </location>
</feature>
<evidence type="ECO:0000313" key="14">
    <source>
        <dbReference type="EMBL" id="RAW32257.1"/>
    </source>
</evidence>
<keyword evidence="7" id="KW-0732">Signal</keyword>